<keyword evidence="2" id="KW-1185">Reference proteome</keyword>
<dbReference type="eggNOG" id="COG1413">
    <property type="taxonomic scope" value="Bacteria"/>
</dbReference>
<dbReference type="HOGENOM" id="CLU_2932701_0_0_0"/>
<protein>
    <submittedName>
        <fullName evidence="1">Uncharacterized protein</fullName>
    </submittedName>
</protein>
<accession>D8PER2</accession>
<name>D8PER2_9BACT</name>
<dbReference type="OrthoDB" id="8089803at2"/>
<dbReference type="STRING" id="330214.NIDE1998"/>
<reference evidence="1 2" key="1">
    <citation type="journal article" date="2010" name="Proc. Natl. Acad. Sci. U.S.A.">
        <title>A Nitrospira metagenome illuminates the physiology and evolution of globally important nitrite-oxidizing bacteria.</title>
        <authorList>
            <person name="Lucker S."/>
            <person name="Wagner M."/>
            <person name="Maixner F."/>
            <person name="Pelletier E."/>
            <person name="Koch H."/>
            <person name="Vacherie B."/>
            <person name="Rattei T."/>
            <person name="Sinninghe Damste J."/>
            <person name="Spieck E."/>
            <person name="Le Paslier D."/>
            <person name="Daims H."/>
        </authorList>
    </citation>
    <scope>NUCLEOTIDE SEQUENCE [LARGE SCALE GENOMIC DNA]</scope>
</reference>
<dbReference type="Proteomes" id="UP000001660">
    <property type="component" value="Chromosome"/>
</dbReference>
<evidence type="ECO:0000313" key="2">
    <source>
        <dbReference type="Proteomes" id="UP000001660"/>
    </source>
</evidence>
<dbReference type="KEGG" id="nde:NIDE1998"/>
<gene>
    <name evidence="1" type="ORF">NIDE1998</name>
</gene>
<proteinExistence type="predicted"/>
<dbReference type="EMBL" id="FP929003">
    <property type="protein sequence ID" value="CBK41721.1"/>
    <property type="molecule type" value="Genomic_DNA"/>
</dbReference>
<organism evidence="1 2">
    <name type="scientific">Nitrospira defluvii</name>
    <dbReference type="NCBI Taxonomy" id="330214"/>
    <lineage>
        <taxon>Bacteria</taxon>
        <taxon>Pseudomonadati</taxon>
        <taxon>Nitrospirota</taxon>
        <taxon>Nitrospiria</taxon>
        <taxon>Nitrospirales</taxon>
        <taxon>Nitrospiraceae</taxon>
        <taxon>Nitrospira</taxon>
    </lineage>
</organism>
<evidence type="ECO:0000313" key="1">
    <source>
        <dbReference type="EMBL" id="CBK41721.1"/>
    </source>
</evidence>
<sequence>MILTEIVSQHAEEAAFLWLLRSNAIRQPHYALKDIAKLDDRVEAHLDGLRVAGESGWELC</sequence>
<dbReference type="AlphaFoldDB" id="D8PER2"/>